<feature type="compositionally biased region" description="Acidic residues" evidence="1">
    <location>
        <begin position="395"/>
        <end position="405"/>
    </location>
</feature>
<gene>
    <name evidence="2" type="ORF">EJ03DRAFT_38706</name>
</gene>
<feature type="compositionally biased region" description="Polar residues" evidence="1">
    <location>
        <begin position="241"/>
        <end position="272"/>
    </location>
</feature>
<name>A0A6G1LFC8_9PEZI</name>
<evidence type="ECO:0000256" key="1">
    <source>
        <dbReference type="SAM" id="MobiDB-lite"/>
    </source>
</evidence>
<proteinExistence type="predicted"/>
<evidence type="ECO:0000313" key="2">
    <source>
        <dbReference type="EMBL" id="KAF2771302.1"/>
    </source>
</evidence>
<feature type="compositionally biased region" description="Basic and acidic residues" evidence="1">
    <location>
        <begin position="12"/>
        <end position="31"/>
    </location>
</feature>
<sequence>MSAASRRHTRRDRQVDELLMRSKQLRAEKSTGRPMNGKSAMLSAFILRQEARPRSRVLGAVSVCRNITPRPYQPGSVARALIAQAERALAPLVESAEHCLDNAVIPTDEAGNLDEVHGEIFSNAETAESSDKTAPDSNDEPSIEAEEVHEGGGSDTNILRDSAIEIGDQEAEQNLENETPKFHEDDTVNTSTVEESNAEIGDQQVEQNPEKDEEKDEDFELILDDDEIQYWLEKSRHESPAITTTGTNNSPTAMHAESNGQSFEPEQHNNTVSKKHKRDAEDIDDHTDESRSPPKLAKHNANDDKASSIRPSSRAAGGPSTCAHYTNIFRANGRKDCTCPNYTDLGLDERFRGPIYYRIADNQEEEGLPGKWINGRWEFPDPMTAPEAPAHEPEPRDEDEEEDCDSVVVINYP</sequence>
<dbReference type="Proteomes" id="UP000799436">
    <property type="component" value="Unassembled WGS sequence"/>
</dbReference>
<dbReference type="EMBL" id="ML995820">
    <property type="protein sequence ID" value="KAF2771302.1"/>
    <property type="molecule type" value="Genomic_DNA"/>
</dbReference>
<feature type="compositionally biased region" description="Basic residues" evidence="1">
    <location>
        <begin position="1"/>
        <end position="11"/>
    </location>
</feature>
<evidence type="ECO:0000313" key="3">
    <source>
        <dbReference type="Proteomes" id="UP000799436"/>
    </source>
</evidence>
<dbReference type="AlphaFoldDB" id="A0A6G1LFC8"/>
<feature type="region of interest" description="Disordered" evidence="1">
    <location>
        <begin position="175"/>
        <end position="321"/>
    </location>
</feature>
<feature type="region of interest" description="Disordered" evidence="1">
    <location>
        <begin position="123"/>
        <end position="158"/>
    </location>
</feature>
<feature type="compositionally biased region" description="Acidic residues" evidence="1">
    <location>
        <begin position="211"/>
        <end position="228"/>
    </location>
</feature>
<dbReference type="OrthoDB" id="10456456at2759"/>
<organism evidence="2 3">
    <name type="scientific">Teratosphaeria nubilosa</name>
    <dbReference type="NCBI Taxonomy" id="161662"/>
    <lineage>
        <taxon>Eukaryota</taxon>
        <taxon>Fungi</taxon>
        <taxon>Dikarya</taxon>
        <taxon>Ascomycota</taxon>
        <taxon>Pezizomycotina</taxon>
        <taxon>Dothideomycetes</taxon>
        <taxon>Dothideomycetidae</taxon>
        <taxon>Mycosphaerellales</taxon>
        <taxon>Teratosphaeriaceae</taxon>
        <taxon>Teratosphaeria</taxon>
    </lineage>
</organism>
<feature type="region of interest" description="Disordered" evidence="1">
    <location>
        <begin position="1"/>
        <end position="37"/>
    </location>
</feature>
<feature type="region of interest" description="Disordered" evidence="1">
    <location>
        <begin position="376"/>
        <end position="413"/>
    </location>
</feature>
<reference evidence="2" key="1">
    <citation type="journal article" date="2020" name="Stud. Mycol.">
        <title>101 Dothideomycetes genomes: a test case for predicting lifestyles and emergence of pathogens.</title>
        <authorList>
            <person name="Haridas S."/>
            <person name="Albert R."/>
            <person name="Binder M."/>
            <person name="Bloem J."/>
            <person name="Labutti K."/>
            <person name="Salamov A."/>
            <person name="Andreopoulos B."/>
            <person name="Baker S."/>
            <person name="Barry K."/>
            <person name="Bills G."/>
            <person name="Bluhm B."/>
            <person name="Cannon C."/>
            <person name="Castanera R."/>
            <person name="Culley D."/>
            <person name="Daum C."/>
            <person name="Ezra D."/>
            <person name="Gonzalez J."/>
            <person name="Henrissat B."/>
            <person name="Kuo A."/>
            <person name="Liang C."/>
            <person name="Lipzen A."/>
            <person name="Lutzoni F."/>
            <person name="Magnuson J."/>
            <person name="Mondo S."/>
            <person name="Nolan M."/>
            <person name="Ohm R."/>
            <person name="Pangilinan J."/>
            <person name="Park H.-J."/>
            <person name="Ramirez L."/>
            <person name="Alfaro M."/>
            <person name="Sun H."/>
            <person name="Tritt A."/>
            <person name="Yoshinaga Y."/>
            <person name="Zwiers L.-H."/>
            <person name="Turgeon B."/>
            <person name="Goodwin S."/>
            <person name="Spatafora J."/>
            <person name="Crous P."/>
            <person name="Grigoriev I."/>
        </authorList>
    </citation>
    <scope>NUCLEOTIDE SEQUENCE</scope>
    <source>
        <strain evidence="2">CBS 116005</strain>
    </source>
</reference>
<protein>
    <submittedName>
        <fullName evidence="2">Uncharacterized protein</fullName>
    </submittedName>
</protein>
<accession>A0A6G1LFC8</accession>
<keyword evidence="3" id="KW-1185">Reference proteome</keyword>